<dbReference type="EMBL" id="CP017298">
    <property type="protein sequence ID" value="AOS47853.1"/>
    <property type="molecule type" value="Genomic_DNA"/>
</dbReference>
<organism evidence="1 2">
    <name type="scientific">Pauljensenia hongkongensis</name>
    <dbReference type="NCBI Taxonomy" id="178339"/>
    <lineage>
        <taxon>Bacteria</taxon>
        <taxon>Bacillati</taxon>
        <taxon>Actinomycetota</taxon>
        <taxon>Actinomycetes</taxon>
        <taxon>Actinomycetales</taxon>
        <taxon>Actinomycetaceae</taxon>
        <taxon>Pauljensenia</taxon>
    </lineage>
</organism>
<reference evidence="1 2" key="1">
    <citation type="submission" date="2016-09" db="EMBL/GenBank/DDBJ databases">
        <title>Complete genome sequence of Actinomyces hongkongensis HKU8.</title>
        <authorList>
            <person name="Gao Y.-X."/>
            <person name="Zhou Y.-Y."/>
            <person name="Xie Y."/>
            <person name="Wang M."/>
            <person name="Wang S.-J."/>
            <person name="Shen S.-G."/>
        </authorList>
    </citation>
    <scope>NUCLEOTIDE SEQUENCE [LARGE SCALE GENOMIC DNA]</scope>
    <source>
        <strain evidence="1 2">HKU8</strain>
    </source>
</reference>
<evidence type="ECO:0000313" key="1">
    <source>
        <dbReference type="EMBL" id="AOS47853.1"/>
    </source>
</evidence>
<dbReference type="Proteomes" id="UP000095214">
    <property type="component" value="Chromosome"/>
</dbReference>
<keyword evidence="2" id="KW-1185">Reference proteome</keyword>
<name>A0A1D8B3Z5_9ACTO</name>
<sequence>MGQVRFHGIVECLRPLMMGDRRLGCFVAALVDMGLGSPGGSALELRSESTWKSLGNGSRRLSARLASELVSRWDVVVFGENLVGAYGEDALIDVAECVRALDPRVSKADVGEGIGRVLYEVFKRAAEEAAGRRAVGEGAHED</sequence>
<dbReference type="KEGG" id="phon:BH719_08390"/>
<dbReference type="AlphaFoldDB" id="A0A1D8B3Z5"/>
<proteinExistence type="predicted"/>
<accession>A0A1D8B3Z5</accession>
<gene>
    <name evidence="1" type="ORF">BH719_08390</name>
</gene>
<evidence type="ECO:0000313" key="2">
    <source>
        <dbReference type="Proteomes" id="UP000095214"/>
    </source>
</evidence>
<protein>
    <submittedName>
        <fullName evidence="1">Uncharacterized protein</fullName>
    </submittedName>
</protein>